<evidence type="ECO:0000256" key="1">
    <source>
        <dbReference type="SAM" id="MobiDB-lite"/>
    </source>
</evidence>
<accession>A0A931I2D8</accession>
<feature type="compositionally biased region" description="Basic residues" evidence="1">
    <location>
        <begin position="607"/>
        <end position="618"/>
    </location>
</feature>
<protein>
    <submittedName>
        <fullName evidence="4">Bifunctional diguanylate cyclase/phosphodiesterase</fullName>
    </submittedName>
</protein>
<dbReference type="InterPro" id="IPR029787">
    <property type="entry name" value="Nucleotide_cyclase"/>
</dbReference>
<dbReference type="Gene3D" id="3.30.70.270">
    <property type="match status" value="1"/>
</dbReference>
<evidence type="ECO:0000313" key="5">
    <source>
        <dbReference type="Proteomes" id="UP000631694"/>
    </source>
</evidence>
<dbReference type="InterPro" id="IPR043128">
    <property type="entry name" value="Rev_trsase/Diguanyl_cyclase"/>
</dbReference>
<dbReference type="Proteomes" id="UP000631694">
    <property type="component" value="Unassembled WGS sequence"/>
</dbReference>
<dbReference type="AlphaFoldDB" id="A0A931I2D8"/>
<keyword evidence="5" id="KW-1185">Reference proteome</keyword>
<feature type="domain" description="GGDEF" evidence="3">
    <location>
        <begin position="180"/>
        <end position="313"/>
    </location>
</feature>
<dbReference type="Pfam" id="PF00563">
    <property type="entry name" value="EAL"/>
    <property type="match status" value="1"/>
</dbReference>
<feature type="region of interest" description="Disordered" evidence="1">
    <location>
        <begin position="604"/>
        <end position="625"/>
    </location>
</feature>
<dbReference type="PROSITE" id="PS50883">
    <property type="entry name" value="EAL"/>
    <property type="match status" value="1"/>
</dbReference>
<dbReference type="Pfam" id="PF00990">
    <property type="entry name" value="GGDEF"/>
    <property type="match status" value="1"/>
</dbReference>
<dbReference type="InterPro" id="IPR050706">
    <property type="entry name" value="Cyclic-di-GMP_PDE-like"/>
</dbReference>
<dbReference type="PROSITE" id="PS50887">
    <property type="entry name" value="GGDEF"/>
    <property type="match status" value="1"/>
</dbReference>
<dbReference type="EMBL" id="JADZLT010000049">
    <property type="protein sequence ID" value="MBH0238025.1"/>
    <property type="molecule type" value="Genomic_DNA"/>
</dbReference>
<dbReference type="SMART" id="SM00267">
    <property type="entry name" value="GGDEF"/>
    <property type="match status" value="1"/>
</dbReference>
<proteinExistence type="predicted"/>
<dbReference type="SMART" id="SM00052">
    <property type="entry name" value="EAL"/>
    <property type="match status" value="1"/>
</dbReference>
<evidence type="ECO:0000259" key="2">
    <source>
        <dbReference type="PROSITE" id="PS50883"/>
    </source>
</evidence>
<dbReference type="Gene3D" id="3.20.20.450">
    <property type="entry name" value="EAL domain"/>
    <property type="match status" value="1"/>
</dbReference>
<dbReference type="SUPFAM" id="SSF141868">
    <property type="entry name" value="EAL domain-like"/>
    <property type="match status" value="1"/>
</dbReference>
<sequence>MGEETAITAALSSDAAAELMCAAGFAAFRWEIGSDRLALGPGAAALLKLQPIDLPGTGRALRRLMTAETLAARGMAFPLPALDGDLGPVRRYRSGFAIRPDVAGTDLPVWIEDAGTWELDATGQPLGVTGVLRRVEDLGGSGVAPDHIGTIDPLTGTLSRTSLLAALGTTIDRYVRDQRGSGAFLSIAIDDLAGINLNFGYDVADRIIMTVAQRIRRDMRQVDLLGRLSGHKFGALLHECDEAALAVAAARFREAVESVVVATPQTNLNVSISIGGVVFPRHARDVEQALTRAEEALGMAKQRGRGGFEFYQPSPERDALRRRNFDLAAAITSGLAGNRFVLAYQPIVEAGSGRLIHYEALCRLVREDGSVVSAGPLIAAAERIGMMRRIDVRVLDLALADLAAESDLKLSVNVSVESAREPAWIERLLAAVTADRSIPGRLTIEITETAAMRNVAEMAALTGMLRDLGCHIAIDDFGAGYTSFVLLRDIEVDWVKIDGSYIADIAEDPDSAIFVRALVTLADHFGIRSVAEWVKDDVSAQILRGIGVDAFQGRFAGDPMLRITPAVRAALGTTEIRAADSGSTGYPPFVGLLEGPIVATQTGFPARTRRAKAKRSSRKAFTEGS</sequence>
<organism evidence="4 5">
    <name type="scientific">Methylobrevis albus</name>
    <dbReference type="NCBI Taxonomy" id="2793297"/>
    <lineage>
        <taxon>Bacteria</taxon>
        <taxon>Pseudomonadati</taxon>
        <taxon>Pseudomonadota</taxon>
        <taxon>Alphaproteobacteria</taxon>
        <taxon>Hyphomicrobiales</taxon>
        <taxon>Pleomorphomonadaceae</taxon>
        <taxon>Methylobrevis</taxon>
    </lineage>
</organism>
<dbReference type="InterPro" id="IPR001633">
    <property type="entry name" value="EAL_dom"/>
</dbReference>
<dbReference type="NCBIfam" id="TIGR00254">
    <property type="entry name" value="GGDEF"/>
    <property type="match status" value="1"/>
</dbReference>
<dbReference type="InterPro" id="IPR000160">
    <property type="entry name" value="GGDEF_dom"/>
</dbReference>
<dbReference type="CDD" id="cd01949">
    <property type="entry name" value="GGDEF"/>
    <property type="match status" value="1"/>
</dbReference>
<gene>
    <name evidence="4" type="ORF">I5731_09355</name>
</gene>
<evidence type="ECO:0000313" key="4">
    <source>
        <dbReference type="EMBL" id="MBH0238025.1"/>
    </source>
</evidence>
<dbReference type="SUPFAM" id="SSF55073">
    <property type="entry name" value="Nucleotide cyclase"/>
    <property type="match status" value="1"/>
</dbReference>
<name>A0A931I2D8_9HYPH</name>
<dbReference type="CDD" id="cd01948">
    <property type="entry name" value="EAL"/>
    <property type="match status" value="1"/>
</dbReference>
<evidence type="ECO:0000259" key="3">
    <source>
        <dbReference type="PROSITE" id="PS50887"/>
    </source>
</evidence>
<feature type="domain" description="EAL" evidence="2">
    <location>
        <begin position="324"/>
        <end position="573"/>
    </location>
</feature>
<dbReference type="GO" id="GO:0071111">
    <property type="term" value="F:cyclic-guanylate-specific phosphodiesterase activity"/>
    <property type="evidence" value="ECO:0007669"/>
    <property type="project" value="InterPro"/>
</dbReference>
<dbReference type="InterPro" id="IPR035919">
    <property type="entry name" value="EAL_sf"/>
</dbReference>
<dbReference type="RefSeq" id="WP_197311075.1">
    <property type="nucleotide sequence ID" value="NZ_JADZLT010000049.1"/>
</dbReference>
<dbReference type="PANTHER" id="PTHR33121:SF79">
    <property type="entry name" value="CYCLIC DI-GMP PHOSPHODIESTERASE PDED-RELATED"/>
    <property type="match status" value="1"/>
</dbReference>
<reference evidence="4" key="1">
    <citation type="submission" date="2020-12" db="EMBL/GenBank/DDBJ databases">
        <title>Methylobrevis albus sp. nov., isolated from fresh water lack sediment.</title>
        <authorList>
            <person name="Zou Q."/>
        </authorList>
    </citation>
    <scope>NUCLEOTIDE SEQUENCE</scope>
    <source>
        <strain evidence="4">L22</strain>
    </source>
</reference>
<comment type="caution">
    <text evidence="4">The sequence shown here is derived from an EMBL/GenBank/DDBJ whole genome shotgun (WGS) entry which is preliminary data.</text>
</comment>
<dbReference type="PANTHER" id="PTHR33121">
    <property type="entry name" value="CYCLIC DI-GMP PHOSPHODIESTERASE PDEF"/>
    <property type="match status" value="1"/>
</dbReference>